<gene>
    <name evidence="2" type="ORF">UFOPK3837_00942</name>
</gene>
<dbReference type="PANTHER" id="PTHR34980">
    <property type="entry name" value="INNER MEMBRANE PROTEIN-RELATED-RELATED"/>
    <property type="match status" value="1"/>
</dbReference>
<evidence type="ECO:0000313" key="2">
    <source>
        <dbReference type="EMBL" id="CAB4958996.1"/>
    </source>
</evidence>
<reference evidence="2" key="1">
    <citation type="submission" date="2020-05" db="EMBL/GenBank/DDBJ databases">
        <authorList>
            <person name="Chiriac C."/>
            <person name="Salcher M."/>
            <person name="Ghai R."/>
            <person name="Kavagutti S V."/>
        </authorList>
    </citation>
    <scope>NUCLEOTIDE SEQUENCE</scope>
</reference>
<organism evidence="2">
    <name type="scientific">freshwater metagenome</name>
    <dbReference type="NCBI Taxonomy" id="449393"/>
    <lineage>
        <taxon>unclassified sequences</taxon>
        <taxon>metagenomes</taxon>
        <taxon>ecological metagenomes</taxon>
    </lineage>
</organism>
<feature type="transmembrane region" description="Helical" evidence="1">
    <location>
        <begin position="138"/>
        <end position="164"/>
    </location>
</feature>
<dbReference type="AlphaFoldDB" id="A0A6J7KSY3"/>
<sequence length="179" mass="18707">MEFTNAIKYGFKNYANFKGVIDRRTFWWWYLFFVAVGTVVQILSGVVAGVAAASAMSSGDSSASAVAAGFNFLLSLLPLAIYLPTLALMVRRLRDVGTNPLFLLFGLLPGVVLFIGALVGGVAGASMSSGMGSLGNGFAGLFLGMIPGILLALAYGIWLIVLLAKPTKTAAQGNKYATA</sequence>
<feature type="transmembrane region" description="Helical" evidence="1">
    <location>
        <begin position="65"/>
        <end position="89"/>
    </location>
</feature>
<evidence type="ECO:0000256" key="1">
    <source>
        <dbReference type="SAM" id="Phobius"/>
    </source>
</evidence>
<feature type="transmembrane region" description="Helical" evidence="1">
    <location>
        <begin position="27"/>
        <end position="53"/>
    </location>
</feature>
<accession>A0A6J7KSY3</accession>
<dbReference type="InterPro" id="IPR008523">
    <property type="entry name" value="DUF805"/>
</dbReference>
<keyword evidence="1" id="KW-0472">Membrane</keyword>
<proteinExistence type="predicted"/>
<feature type="transmembrane region" description="Helical" evidence="1">
    <location>
        <begin position="101"/>
        <end position="126"/>
    </location>
</feature>
<protein>
    <submittedName>
        <fullName evidence="2">Unannotated protein</fullName>
    </submittedName>
</protein>
<keyword evidence="1" id="KW-0812">Transmembrane</keyword>
<dbReference type="EMBL" id="CAFBNO010000051">
    <property type="protein sequence ID" value="CAB4958996.1"/>
    <property type="molecule type" value="Genomic_DNA"/>
</dbReference>
<dbReference type="Pfam" id="PF05656">
    <property type="entry name" value="DUF805"/>
    <property type="match status" value="1"/>
</dbReference>
<dbReference type="PANTHER" id="PTHR34980:SF2">
    <property type="entry name" value="INNER MEMBRANE PROTEIN YHAH-RELATED"/>
    <property type="match status" value="1"/>
</dbReference>
<dbReference type="GO" id="GO:0005886">
    <property type="term" value="C:plasma membrane"/>
    <property type="evidence" value="ECO:0007669"/>
    <property type="project" value="TreeGrafter"/>
</dbReference>
<keyword evidence="1" id="KW-1133">Transmembrane helix</keyword>
<name>A0A6J7KSY3_9ZZZZ</name>